<dbReference type="Proteomes" id="UP000663889">
    <property type="component" value="Unassembled WGS sequence"/>
</dbReference>
<dbReference type="EMBL" id="CAJNOU010001169">
    <property type="protein sequence ID" value="CAF1162897.1"/>
    <property type="molecule type" value="Genomic_DNA"/>
</dbReference>
<dbReference type="InterPro" id="IPR019406">
    <property type="entry name" value="APLF_PBZ"/>
</dbReference>
<evidence type="ECO:0000259" key="6">
    <source>
        <dbReference type="PROSITE" id="PS50199"/>
    </source>
</evidence>
<dbReference type="InterPro" id="IPR019261">
    <property type="entry name" value="PARG_cat_microbial"/>
</dbReference>
<dbReference type="Proteomes" id="UP000663874">
    <property type="component" value="Unassembled WGS sequence"/>
</dbReference>
<comment type="caution">
    <text evidence="7">The sequence shown here is derived from an EMBL/GenBank/DDBJ whole genome shotgun (WGS) entry which is preliminary data.</text>
</comment>
<feature type="region of interest" description="Disordered" evidence="5">
    <location>
        <begin position="49"/>
        <end position="81"/>
    </location>
</feature>
<name>A0A814TUM2_9BILA</name>
<dbReference type="PROSITE" id="PS01358">
    <property type="entry name" value="ZF_RANBP2_1"/>
    <property type="match status" value="1"/>
</dbReference>
<organism evidence="7 9">
    <name type="scientific">Rotaria sordida</name>
    <dbReference type="NCBI Taxonomy" id="392033"/>
    <lineage>
        <taxon>Eukaryota</taxon>
        <taxon>Metazoa</taxon>
        <taxon>Spiralia</taxon>
        <taxon>Gnathifera</taxon>
        <taxon>Rotifera</taxon>
        <taxon>Eurotatoria</taxon>
        <taxon>Bdelloidea</taxon>
        <taxon>Philodinida</taxon>
        <taxon>Philodinidae</taxon>
        <taxon>Rotaria</taxon>
    </lineage>
</organism>
<feature type="compositionally biased region" description="Polar residues" evidence="5">
    <location>
        <begin position="1809"/>
        <end position="1818"/>
    </location>
</feature>
<feature type="region of interest" description="Disordered" evidence="5">
    <location>
        <begin position="2021"/>
        <end position="2042"/>
    </location>
</feature>
<dbReference type="GO" id="GO:0008270">
    <property type="term" value="F:zinc ion binding"/>
    <property type="evidence" value="ECO:0007669"/>
    <property type="project" value="UniProtKB-KW"/>
</dbReference>
<dbReference type="Pfam" id="PF10021">
    <property type="entry name" value="PARG_cat_microb"/>
    <property type="match status" value="1"/>
</dbReference>
<evidence type="ECO:0000256" key="5">
    <source>
        <dbReference type="SAM" id="MobiDB-lite"/>
    </source>
</evidence>
<dbReference type="InterPro" id="IPR001876">
    <property type="entry name" value="Znf_RanBP2"/>
</dbReference>
<dbReference type="Gene3D" id="4.10.1060.10">
    <property type="entry name" value="Zinc finger, RanBP2-type"/>
    <property type="match status" value="1"/>
</dbReference>
<feature type="region of interest" description="Disordered" evidence="5">
    <location>
        <begin position="95"/>
        <end position="132"/>
    </location>
</feature>
<dbReference type="PANTHER" id="PTHR35596:SF1">
    <property type="entry name" value="MICROBIAL-TYPE PARG CATALYTIC DOMAIN-CONTAINING PROTEIN"/>
    <property type="match status" value="1"/>
</dbReference>
<evidence type="ECO:0000256" key="2">
    <source>
        <dbReference type="ARBA" id="ARBA00022771"/>
    </source>
</evidence>
<feature type="region of interest" description="Disordered" evidence="5">
    <location>
        <begin position="1806"/>
        <end position="1825"/>
    </location>
</feature>
<dbReference type="InterPro" id="IPR012664">
    <property type="entry name" value="CHP02452"/>
</dbReference>
<evidence type="ECO:0000256" key="1">
    <source>
        <dbReference type="ARBA" id="ARBA00022723"/>
    </source>
</evidence>
<gene>
    <name evidence="8" type="ORF">FNK824_LOCUS18296</name>
    <name evidence="7" type="ORF">SEV965_LOCUS19074</name>
</gene>
<feature type="compositionally biased region" description="Low complexity" evidence="5">
    <location>
        <begin position="61"/>
        <end position="81"/>
    </location>
</feature>
<evidence type="ECO:0000256" key="3">
    <source>
        <dbReference type="ARBA" id="ARBA00022833"/>
    </source>
</evidence>
<proteinExistence type="predicted"/>
<keyword evidence="2 4" id="KW-0863">Zinc-finger</keyword>
<dbReference type="InterPro" id="IPR043472">
    <property type="entry name" value="Macro_dom-like"/>
</dbReference>
<reference evidence="7" key="1">
    <citation type="submission" date="2021-02" db="EMBL/GenBank/DDBJ databases">
        <authorList>
            <person name="Nowell W R."/>
        </authorList>
    </citation>
    <scope>NUCLEOTIDE SEQUENCE</scope>
</reference>
<dbReference type="SUPFAM" id="SSF52949">
    <property type="entry name" value="Macro domain-like"/>
    <property type="match status" value="1"/>
</dbReference>
<dbReference type="Gene3D" id="3.40.220.10">
    <property type="entry name" value="Leucine Aminopeptidase, subunit E, domain 1"/>
    <property type="match status" value="1"/>
</dbReference>
<dbReference type="PROSITE" id="PS50199">
    <property type="entry name" value="ZF_RANBP2_2"/>
    <property type="match status" value="1"/>
</dbReference>
<dbReference type="EMBL" id="CAJOBE010003034">
    <property type="protein sequence ID" value="CAF3857794.1"/>
    <property type="molecule type" value="Genomic_DNA"/>
</dbReference>
<dbReference type="Pfam" id="PF10283">
    <property type="entry name" value="zf-CCHH"/>
    <property type="match status" value="1"/>
</dbReference>
<evidence type="ECO:0000313" key="8">
    <source>
        <dbReference type="EMBL" id="CAF3857794.1"/>
    </source>
</evidence>
<dbReference type="PANTHER" id="PTHR35596">
    <property type="entry name" value="DUF2263 DOMAIN-CONTAINING PROTEIN"/>
    <property type="match status" value="1"/>
</dbReference>
<evidence type="ECO:0000313" key="9">
    <source>
        <dbReference type="Proteomes" id="UP000663889"/>
    </source>
</evidence>
<sequence length="2067" mass="236069">MSNYIHIGKSNDQQDTKKKPLQWECDNCSYTNDNTATRCVTCKNGKRPERVHQNSVDQTHSNSLPPVSPPSTTLNKSGSSSSRIYSILDSSISSSLRLGSGRTPLPKIEVTSKSSTNKEEMTPEKAAQIDEATDSAKTILSKDTNSSPTCSSSTSAKQRLAIVYIRNLPPEIQDNSKLEHLVRRRVETSTKVQPDDIKCYSKLGIGIIHVLNDEIKDHFVKNIGQMVLDPTKGKMLVSFVSELELVSYIVIDVTKKAKDFTLPTSEEISCRWMELYKGEKPLNCNQLDVQFPNIYRIVTKSLDELLLIMHNQEFSIKKNFAKIYFCADCNFLEDLPRLITEDKLRTAISTTLDETNIPSSSLYIQINKSTGNACILMTDIAKKLSTIHSLHIDDKLILKKDILTCRLLIRSFSQTFPIHEIINHPDFTGKILNHKHSGKNLILELSDKNFFDECLTREVLRIDDKSFPMEIYNILQKPEESEVDNDTWYETEMLKYKPDIIQFISKPDHAIFRYKWNPQIWLDKFNYITPQTHASPIPHDQKDSRNDQLRHQLRVTAMLNTIGIVRKKSYTMNDHKVKLNLDPKLKTIVYDHQSILQLGGKMPIKEPPYQLTTVLVENNDCLVIYERLINSKKRPLLLNMANAKNPGGGYRKGDGAQEENLFRRSDYFRSLDVDLDIIQQQRAERFHCSTKCQLEPLSDPHKMYPMDEFGAIYTSGLTIFRHPENTGYALMEKPLENVCALAMAAYREPTLEGDMLASKYAAGTLKKIQNIFAIAYHHGHDCLVLSAFGCGAFKNPPTHIAKLFLSVIDQYAGFFKAITFAIVDDHNTGNRLNPEGNFKPFLDLFDGMIALPPKIKMNIPHTMFGPYRILSDGLSVSDVRIFDLSPCYFGAGCKDMFDAKHSRNFSHPALCIKSCLPEQCMYKQDVVHMFSFIHRNQCRHGGECRQIDDKKHCQEFEHPSDCPNGSSCPNIEEDHLKQYRHLPLCEHAHKCVEFQKHNQKHCQAFRHVIPRCSQGSFCNNFHDINHTDELQHPFPIPCSFTPFHCQFYAQLSEASDTQKLSYDVQRHCLHFAHVCRFGRECMDKTVLHWEKTIHVARHLCSVGDQCTKLMDEDHLNSFTHKNIPDIRRFCKHGHSCHDRRKPEHIAKYRHAIIFEDSGVVRLLHLNKSINFVQNQMDNIARVQIYVQNQNWQLLPSGSIPHDILDWIRIVQPVHRCNPIIFESILLHGHVMSRDYMENLKKPRFVANSVLQHSRIRRIDALRIKRVEENAREYITALVSEEFEKHGFPQPSTTGPQPPSTQAARPGSATVISVIKQKEKFLSPNIPSNDMKALQKKAIEIARASIELHSNPAGIGHPPDQLLGTNKTVFSILGPHLGHYYGDIFIVFKREILHHPDANFSMQAATSYASGNAYKWRPWLGADPGSNDERIKLFHCSKLHASIPGYEYATALELIAITSEHFKKNSLEIDLKTILQRWINVDSHTNIEAHLPSLIPLDYIDHIYIPQNIYDSLNDTAHRSIDAVFKHRITITQHEGEIKNPAGPFGPTPPTQARADYQNYIIDKLNERFTGYITQPPPRLVQGAVITIPSTNFNDHLVLPLTISQAYKQYCVDHAQPPKDNTIYIYWRAMNGDMMLTLSNEEIDPGEKQPNLRCLICYIAAKSNSIDTPYHENTSYLNSGQPSQHATFLAKKKYAAKSDRFHIGCNTDYFMTYCLEYQCSTGQVTLSHAGPNAIYNHEKITCTFAKGNLDLSNLEFIYVSAGDSIIPIRNFMICFEKQPNLHPTFDSTFKKPTLTIGAKDAVGHIPAKATNDNASNPESISAGVKKSTADDASSSITPCLDNINCLIQYKADESDHNAKFSHPCRFSELCQSKECQRIHETHQVSMCNHDKKCHKLTDPFHRAEFRHTGMPDYLIPCRNQAKCTDTSTQHRMKYSHGEQVYGISSLIASQNASSQQQQNDDRDSQIPCRWGGKCYDFNSQHRAKYAHPKSDDRQQQEPNDHRALCKWGTKCYDSTSQHRTKYWHPESQEGEQQGQDDHRMPCKWGSQCRMISDVNHRSKYSHPSTEQK</sequence>
<protein>
    <recommendedName>
        <fullName evidence="6">RanBP2-type domain-containing protein</fullName>
    </recommendedName>
</protein>
<feature type="domain" description="RanBP2-type" evidence="6">
    <location>
        <begin position="19"/>
        <end position="48"/>
    </location>
</feature>
<evidence type="ECO:0000313" key="7">
    <source>
        <dbReference type="EMBL" id="CAF1162897.1"/>
    </source>
</evidence>
<keyword evidence="3" id="KW-0862">Zinc</keyword>
<evidence type="ECO:0000256" key="4">
    <source>
        <dbReference type="PROSITE-ProRule" id="PRU00322"/>
    </source>
</evidence>
<feature type="region of interest" description="Disordered" evidence="5">
    <location>
        <begin position="1285"/>
        <end position="1306"/>
    </location>
</feature>
<dbReference type="NCBIfam" id="TIGR02452">
    <property type="entry name" value="TIGR02452 family protein"/>
    <property type="match status" value="1"/>
</dbReference>
<accession>A0A814TUM2</accession>
<keyword evidence="1" id="KW-0479">Metal-binding</keyword>